<name>F2U8D8_SALR5</name>
<evidence type="ECO:0000313" key="2">
    <source>
        <dbReference type="EMBL" id="EGD72646.1"/>
    </source>
</evidence>
<dbReference type="GeneID" id="16075052"/>
<evidence type="ECO:0000313" key="3">
    <source>
        <dbReference type="Proteomes" id="UP000007799"/>
    </source>
</evidence>
<reference evidence="2" key="1">
    <citation type="submission" date="2009-08" db="EMBL/GenBank/DDBJ databases">
        <title>Annotation of Salpingoeca rosetta.</title>
        <authorList>
            <consortium name="The Broad Institute Genome Sequencing Platform"/>
            <person name="Russ C."/>
            <person name="Cuomo C."/>
            <person name="Burger G."/>
            <person name="Gray M.W."/>
            <person name="Holland P.W.H."/>
            <person name="King N."/>
            <person name="Lang F.B.F."/>
            <person name="Roger A.J."/>
            <person name="Ruiz-Trillo I."/>
            <person name="Young S.K."/>
            <person name="Zeng Q."/>
            <person name="Gargeya S."/>
            <person name="Alvarado L."/>
            <person name="Berlin A."/>
            <person name="Chapman S.B."/>
            <person name="Chen Z."/>
            <person name="Freedman E."/>
            <person name="Gellesch M."/>
            <person name="Goldberg J."/>
            <person name="Griggs A."/>
            <person name="Gujja S."/>
            <person name="Heilman E."/>
            <person name="Heiman D."/>
            <person name="Howarth C."/>
            <person name="Mehta T."/>
            <person name="Neiman D."/>
            <person name="Pearson M."/>
            <person name="Roberts A."/>
            <person name="Saif S."/>
            <person name="Shea T."/>
            <person name="Shenoy N."/>
            <person name="Sisk P."/>
            <person name="Stolte C."/>
            <person name="Sykes S."/>
            <person name="White J."/>
            <person name="Yandava C."/>
            <person name="Haas B."/>
            <person name="Nusbaum C."/>
            <person name="Birren B."/>
        </authorList>
    </citation>
    <scope>NUCLEOTIDE SEQUENCE [LARGE SCALE GENOMIC DNA]</scope>
    <source>
        <strain evidence="2">ATCC 50818</strain>
    </source>
</reference>
<protein>
    <submittedName>
        <fullName evidence="2">Uncharacterized protein</fullName>
    </submittedName>
</protein>
<accession>F2U8D8</accession>
<sequence length="182" mass="21066">MAGLGAAATFKEREQEYDACLREEQKKKQEAASMEIEIQQHVQDVKDTQEEMASLKRQLVLVRTRLDILAVRVERRKLHQRHRTPHIKASPPPCETESALDQVQFPPNIAPQLLEDLQAFIRRHGNRGEGVNIEQVAKLMDKREEAERLKEEVKKLKEQVEADTALQQRVQTLKSQLCEQIE</sequence>
<keyword evidence="1" id="KW-0175">Coiled coil</keyword>
<organism evidence="3">
    <name type="scientific">Salpingoeca rosetta (strain ATCC 50818 / BSB-021)</name>
    <dbReference type="NCBI Taxonomy" id="946362"/>
    <lineage>
        <taxon>Eukaryota</taxon>
        <taxon>Choanoflagellata</taxon>
        <taxon>Craspedida</taxon>
        <taxon>Salpingoecidae</taxon>
        <taxon>Salpingoeca</taxon>
    </lineage>
</organism>
<dbReference type="InParanoid" id="F2U8D8"/>
<dbReference type="AlphaFoldDB" id="F2U8D8"/>
<gene>
    <name evidence="2" type="ORF">PTSG_04381</name>
</gene>
<dbReference type="KEGG" id="sre:PTSG_04381"/>
<dbReference type="Proteomes" id="UP000007799">
    <property type="component" value="Unassembled WGS sequence"/>
</dbReference>
<feature type="coiled-coil region" evidence="1">
    <location>
        <begin position="132"/>
        <end position="166"/>
    </location>
</feature>
<evidence type="ECO:0000256" key="1">
    <source>
        <dbReference type="SAM" id="Coils"/>
    </source>
</evidence>
<dbReference type="RefSeq" id="XP_004994469.1">
    <property type="nucleotide sequence ID" value="XM_004994412.1"/>
</dbReference>
<keyword evidence="3" id="KW-1185">Reference proteome</keyword>
<feature type="coiled-coil region" evidence="1">
    <location>
        <begin position="31"/>
        <end position="65"/>
    </location>
</feature>
<dbReference type="EMBL" id="GL832964">
    <property type="protein sequence ID" value="EGD72646.1"/>
    <property type="molecule type" value="Genomic_DNA"/>
</dbReference>
<proteinExistence type="predicted"/>